<proteinExistence type="predicted"/>
<dbReference type="Gene3D" id="2.130.10.10">
    <property type="entry name" value="YVTN repeat-like/Quinoprotein amine dehydrogenase"/>
    <property type="match status" value="2"/>
</dbReference>
<dbReference type="PANTHER" id="PTHR43547">
    <property type="entry name" value="TWO-COMPONENT HISTIDINE KINASE"/>
    <property type="match status" value="1"/>
</dbReference>
<keyword evidence="3" id="KW-0597">Phosphoprotein</keyword>
<dbReference type="SUPFAM" id="SSF55874">
    <property type="entry name" value="ATPase domain of HSP90 chaperone/DNA topoisomerase II/histidine kinase"/>
    <property type="match status" value="1"/>
</dbReference>
<keyword evidence="4" id="KW-1133">Transmembrane helix</keyword>
<dbReference type="EMBL" id="FPJE01000006">
    <property type="protein sequence ID" value="SFW37552.1"/>
    <property type="molecule type" value="Genomic_DNA"/>
</dbReference>
<dbReference type="STRING" id="1150368.SAMN02927921_01379"/>
<sequence>MTILFSLSFLLSYCNPVSNFQDKDFGVKWYTDSDGLPQNSVKQIFKDSYGFTWLLTQNGLVRYDGRNFKVFNSKNTNIYSNKMMYAHRNIAGDSIAVYNEFGEALLISRRKAFPLENPSQKYIKTFASTPGIYTPDSIAGLPKKYIIPVAGNMYFSVEGDTVNFHTGYLTQKLSVYFPDHTPGYFFALNNRLYHLTETGHYTAITAEGINENELAIPDDDGYITGCFYNPITQQTFVHTRQNLYILQIQDTSLSFKKLLTGFDFGAENSIISAYYDQNLDIIYLGSATRGLGIIKKYPFRSVNTRDTERVQYALANYGPNKILTASGALIRTDQLSGQKPDIPWDNDKQNLIVDTRGYIWTKKHRTLFRFSKDSTNRDFQKWTFPYPIEQISAGRNNRIWIATDSENDEKHNSGSYLYYMDPLFDAPQNLRKVSFGIQYILQTTDNMLWLGSLNGLYKLDLIHEKLDQIRGLDDKQITSLHASISGEIWITTSTQGIFLYKDGTLTSFPPDTRGYMLSSHCIVEDDQGYLWITTGKGLFQASKKKMIDYASGKMKQVYYHFYDKNSGFLSNEFMGGCQPCGIQLQDGHIALPSLNGIVIFDPKKVKPELPNGTIYVDEVRTADNDLAIHQDTLTLKRNFGRVHIELVSPYYDNPYNLNMEFKLEDENVKNWEHIEDGQTITFSQLPPGQHTLVIRKMNSFYSYYIHKRIVLVVPPYFWETDWFLILVCLAAPIIIFYSIKLRIKYVRYKNILLKKKIIESTRHLRNTIRTLRITKDKLKQQTAIQEKLIASISHDIRSPLRFMVDTGEYLYANYDTGNKKMIREGIRSMYTASVKIHEFISEILDYSKARMYEGEGNTPAEDYDLQHLIGEKISLFAEIANSQRTRIYNYVPYHFTTSVNKHLLSIIIHNILDNAVKNTQNGKITIYAFVSESRLRIVIEDTGRGIPQKELQYYQSLLKPDAAPPVSLDTPSKSLGIKIIMDLLIILNGKIEIKSTLNRGTRITLSFPVETNS</sequence>
<evidence type="ECO:0000259" key="5">
    <source>
        <dbReference type="PROSITE" id="PS50109"/>
    </source>
</evidence>
<dbReference type="Proteomes" id="UP000182248">
    <property type="component" value="Unassembled WGS sequence"/>
</dbReference>
<evidence type="ECO:0000256" key="2">
    <source>
        <dbReference type="ARBA" id="ARBA00012438"/>
    </source>
</evidence>
<dbReference type="InterPro" id="IPR036097">
    <property type="entry name" value="HisK_dim/P_sf"/>
</dbReference>
<dbReference type="InterPro" id="IPR015943">
    <property type="entry name" value="WD40/YVTN_repeat-like_dom_sf"/>
</dbReference>
<dbReference type="Gene3D" id="3.30.565.10">
    <property type="entry name" value="Histidine kinase-like ATPase, C-terminal domain"/>
    <property type="match status" value="1"/>
</dbReference>
<feature type="transmembrane region" description="Helical" evidence="4">
    <location>
        <begin position="722"/>
        <end position="739"/>
    </location>
</feature>
<dbReference type="Pfam" id="PF02518">
    <property type="entry name" value="HATPase_c"/>
    <property type="match status" value="1"/>
</dbReference>
<reference evidence="6 7" key="1">
    <citation type="submission" date="2016-11" db="EMBL/GenBank/DDBJ databases">
        <authorList>
            <person name="Jaros S."/>
            <person name="Januszkiewicz K."/>
            <person name="Wedrychowicz H."/>
        </authorList>
    </citation>
    <scope>NUCLEOTIDE SEQUENCE [LARGE SCALE GENOMIC DNA]</scope>
    <source>
        <strain evidence="6 7">CGMCC 1.12145</strain>
    </source>
</reference>
<keyword evidence="6" id="KW-0418">Kinase</keyword>
<name>A0A1K1NQ07_9FLAO</name>
<keyword evidence="4" id="KW-0812">Transmembrane</keyword>
<dbReference type="EC" id="2.7.13.3" evidence="2"/>
<dbReference type="InterPro" id="IPR005467">
    <property type="entry name" value="His_kinase_dom"/>
</dbReference>
<comment type="catalytic activity">
    <reaction evidence="1">
        <text>ATP + protein L-histidine = ADP + protein N-phospho-L-histidine.</text>
        <dbReference type="EC" id="2.7.13.3"/>
    </reaction>
</comment>
<evidence type="ECO:0000256" key="1">
    <source>
        <dbReference type="ARBA" id="ARBA00000085"/>
    </source>
</evidence>
<dbReference type="CDD" id="cd00082">
    <property type="entry name" value="HisKA"/>
    <property type="match status" value="1"/>
</dbReference>
<protein>
    <recommendedName>
        <fullName evidence="2">histidine kinase</fullName>
        <ecNumber evidence="2">2.7.13.3</ecNumber>
    </recommendedName>
</protein>
<keyword evidence="7" id="KW-1185">Reference proteome</keyword>
<evidence type="ECO:0000256" key="3">
    <source>
        <dbReference type="ARBA" id="ARBA00022553"/>
    </source>
</evidence>
<dbReference type="PROSITE" id="PS50109">
    <property type="entry name" value="HIS_KIN"/>
    <property type="match status" value="1"/>
</dbReference>
<dbReference type="PANTHER" id="PTHR43547:SF2">
    <property type="entry name" value="HYBRID SIGNAL TRANSDUCTION HISTIDINE KINASE C"/>
    <property type="match status" value="1"/>
</dbReference>
<dbReference type="SUPFAM" id="SSF63829">
    <property type="entry name" value="Calcium-dependent phosphotriesterase"/>
    <property type="match status" value="1"/>
</dbReference>
<dbReference type="SMART" id="SM00387">
    <property type="entry name" value="HATPase_c"/>
    <property type="match status" value="1"/>
</dbReference>
<keyword evidence="4" id="KW-0472">Membrane</keyword>
<dbReference type="Gene3D" id="1.10.287.130">
    <property type="match status" value="1"/>
</dbReference>
<evidence type="ECO:0000256" key="4">
    <source>
        <dbReference type="SAM" id="Phobius"/>
    </source>
</evidence>
<dbReference type="SUPFAM" id="SSF47384">
    <property type="entry name" value="Homodimeric domain of signal transducing histidine kinase"/>
    <property type="match status" value="1"/>
</dbReference>
<accession>A0A1K1NQ07</accession>
<organism evidence="6 7">
    <name type="scientific">Sinomicrobium oceani</name>
    <dbReference type="NCBI Taxonomy" id="1150368"/>
    <lineage>
        <taxon>Bacteria</taxon>
        <taxon>Pseudomonadati</taxon>
        <taxon>Bacteroidota</taxon>
        <taxon>Flavobacteriia</taxon>
        <taxon>Flavobacteriales</taxon>
        <taxon>Flavobacteriaceae</taxon>
        <taxon>Sinomicrobium</taxon>
    </lineage>
</organism>
<dbReference type="Gene3D" id="2.60.40.10">
    <property type="entry name" value="Immunoglobulins"/>
    <property type="match status" value="1"/>
</dbReference>
<evidence type="ECO:0000313" key="6">
    <source>
        <dbReference type="EMBL" id="SFW37552.1"/>
    </source>
</evidence>
<keyword evidence="6" id="KW-0808">Transferase</keyword>
<dbReference type="InterPro" id="IPR013783">
    <property type="entry name" value="Ig-like_fold"/>
</dbReference>
<feature type="domain" description="Histidine kinase" evidence="5">
    <location>
        <begin position="791"/>
        <end position="1011"/>
    </location>
</feature>
<evidence type="ECO:0000313" key="7">
    <source>
        <dbReference type="Proteomes" id="UP000182248"/>
    </source>
</evidence>
<dbReference type="GO" id="GO:0000155">
    <property type="term" value="F:phosphorelay sensor kinase activity"/>
    <property type="evidence" value="ECO:0007669"/>
    <property type="project" value="InterPro"/>
</dbReference>
<dbReference type="InterPro" id="IPR003661">
    <property type="entry name" value="HisK_dim/P_dom"/>
</dbReference>
<dbReference type="AlphaFoldDB" id="A0A1K1NQ07"/>
<gene>
    <name evidence="6" type="ORF">SAMN02927921_01379</name>
</gene>
<dbReference type="InterPro" id="IPR036890">
    <property type="entry name" value="HATPase_C_sf"/>
</dbReference>
<dbReference type="InterPro" id="IPR003594">
    <property type="entry name" value="HATPase_dom"/>
</dbReference>